<keyword evidence="1" id="KW-1185">Reference proteome</keyword>
<reference evidence="2" key="1">
    <citation type="submission" date="2022-11" db="UniProtKB">
        <authorList>
            <consortium name="WormBaseParasite"/>
        </authorList>
    </citation>
    <scope>IDENTIFICATION</scope>
</reference>
<dbReference type="Proteomes" id="UP000887565">
    <property type="component" value="Unplaced"/>
</dbReference>
<organism evidence="1 2">
    <name type="scientific">Romanomermis culicivorax</name>
    <name type="common">Nematode worm</name>
    <dbReference type="NCBI Taxonomy" id="13658"/>
    <lineage>
        <taxon>Eukaryota</taxon>
        <taxon>Metazoa</taxon>
        <taxon>Ecdysozoa</taxon>
        <taxon>Nematoda</taxon>
        <taxon>Enoplea</taxon>
        <taxon>Dorylaimia</taxon>
        <taxon>Mermithida</taxon>
        <taxon>Mermithoidea</taxon>
        <taxon>Mermithidae</taxon>
        <taxon>Romanomermis</taxon>
    </lineage>
</organism>
<dbReference type="AlphaFoldDB" id="A0A915KJL7"/>
<evidence type="ECO:0000313" key="2">
    <source>
        <dbReference type="WBParaSite" id="nRc.2.0.1.t39015-RA"/>
    </source>
</evidence>
<sequence length="110" mass="12765">MTDFTKGCNAKEILANLKSDKQAVLMKKQEELVRALENIRETLTPDQFLDQVGFFAPKSGIPLPEWKRQQIAVKKCAEAIKQEEIKLLAQFDEWKSSQKPQWARMDRKIC</sequence>
<proteinExistence type="predicted"/>
<dbReference type="WBParaSite" id="nRc.2.0.1.t39015-RA">
    <property type="protein sequence ID" value="nRc.2.0.1.t39015-RA"/>
    <property type="gene ID" value="nRc.2.0.1.g39015"/>
</dbReference>
<protein>
    <submittedName>
        <fullName evidence="2">Uncharacterized protein</fullName>
    </submittedName>
</protein>
<evidence type="ECO:0000313" key="1">
    <source>
        <dbReference type="Proteomes" id="UP000887565"/>
    </source>
</evidence>
<accession>A0A915KJL7</accession>
<name>A0A915KJL7_ROMCU</name>